<proteinExistence type="predicted"/>
<protein>
    <recommendedName>
        <fullName evidence="1">DUF6593 domain-containing protein</fullName>
    </recommendedName>
</protein>
<dbReference type="InterPro" id="IPR046528">
    <property type="entry name" value="DUF6593"/>
</dbReference>
<gene>
    <name evidence="2" type="ORF">K503DRAFT_732667</name>
</gene>
<dbReference type="Pfam" id="PF20236">
    <property type="entry name" value="DUF6593"/>
    <property type="match status" value="1"/>
</dbReference>
<evidence type="ECO:0000259" key="1">
    <source>
        <dbReference type="Pfam" id="PF20236"/>
    </source>
</evidence>
<feature type="domain" description="DUF6593" evidence="1">
    <location>
        <begin position="30"/>
        <end position="166"/>
    </location>
</feature>
<reference evidence="2 3" key="1">
    <citation type="submission" date="2016-06" db="EMBL/GenBank/DDBJ databases">
        <title>Comparative genomics of the ectomycorrhizal sister species Rhizopogon vinicolor and Rhizopogon vesiculosus (Basidiomycota: Boletales) reveals a divergence of the mating type B locus.</title>
        <authorList>
            <consortium name="DOE Joint Genome Institute"/>
            <person name="Mujic A.B."/>
            <person name="Kuo A."/>
            <person name="Tritt A."/>
            <person name="Lipzen A."/>
            <person name="Chen C."/>
            <person name="Johnson J."/>
            <person name="Sharma A."/>
            <person name="Barry K."/>
            <person name="Grigoriev I.V."/>
            <person name="Spatafora J.W."/>
        </authorList>
    </citation>
    <scope>NUCLEOTIDE SEQUENCE [LARGE SCALE GENOMIC DNA]</scope>
    <source>
        <strain evidence="2 3">AM-OR11-026</strain>
    </source>
</reference>
<dbReference type="AlphaFoldDB" id="A0A1B7NDI8"/>
<dbReference type="EMBL" id="KV448147">
    <property type="protein sequence ID" value="OAX42899.1"/>
    <property type="molecule type" value="Genomic_DNA"/>
</dbReference>
<dbReference type="InParanoid" id="A0A1B7NDI8"/>
<name>A0A1B7NDI8_9AGAM</name>
<sequence>MVDIDMVFRFAFSTDADCDMRTFRVYQVIRTTVVEELELYKFSHSTTGSGSSSGTTTCHRKNMISLAFDNVGHIRWSSNTNATVRFGVEEVSMKDVRKVKNPTSQSRRFKCGAGAWYKWKIADNGTDLYCIDSKDKHIGTWSHEEKTLKVAPRASAMLDRVVVTCFLNVWFKGLGRW</sequence>
<keyword evidence="3" id="KW-1185">Reference proteome</keyword>
<dbReference type="Proteomes" id="UP000092154">
    <property type="component" value="Unassembled WGS sequence"/>
</dbReference>
<evidence type="ECO:0000313" key="2">
    <source>
        <dbReference type="EMBL" id="OAX42899.1"/>
    </source>
</evidence>
<organism evidence="2 3">
    <name type="scientific">Rhizopogon vinicolor AM-OR11-026</name>
    <dbReference type="NCBI Taxonomy" id="1314800"/>
    <lineage>
        <taxon>Eukaryota</taxon>
        <taxon>Fungi</taxon>
        <taxon>Dikarya</taxon>
        <taxon>Basidiomycota</taxon>
        <taxon>Agaricomycotina</taxon>
        <taxon>Agaricomycetes</taxon>
        <taxon>Agaricomycetidae</taxon>
        <taxon>Boletales</taxon>
        <taxon>Suillineae</taxon>
        <taxon>Rhizopogonaceae</taxon>
        <taxon>Rhizopogon</taxon>
    </lineage>
</organism>
<dbReference type="OrthoDB" id="3132420at2759"/>
<accession>A0A1B7NDI8</accession>
<evidence type="ECO:0000313" key="3">
    <source>
        <dbReference type="Proteomes" id="UP000092154"/>
    </source>
</evidence>